<dbReference type="Proteomes" id="UP001163328">
    <property type="component" value="Chromosome"/>
</dbReference>
<evidence type="ECO:0008006" key="3">
    <source>
        <dbReference type="Google" id="ProtNLM"/>
    </source>
</evidence>
<dbReference type="EMBL" id="CP081495">
    <property type="protein sequence ID" value="UYW02366.1"/>
    <property type="molecule type" value="Genomic_DNA"/>
</dbReference>
<organism evidence="1 2">
    <name type="scientific">Flavobacterium agricola</name>
    <dbReference type="NCBI Taxonomy" id="2870839"/>
    <lineage>
        <taxon>Bacteria</taxon>
        <taxon>Pseudomonadati</taxon>
        <taxon>Bacteroidota</taxon>
        <taxon>Flavobacteriia</taxon>
        <taxon>Flavobacteriales</taxon>
        <taxon>Flavobacteriaceae</taxon>
        <taxon>Flavobacterium</taxon>
    </lineage>
</organism>
<gene>
    <name evidence="1" type="ORF">K5I29_05585</name>
</gene>
<protein>
    <recommendedName>
        <fullName evidence="3">SH3 domain-containing protein</fullName>
    </recommendedName>
</protein>
<evidence type="ECO:0000313" key="2">
    <source>
        <dbReference type="Proteomes" id="UP001163328"/>
    </source>
</evidence>
<proteinExistence type="predicted"/>
<accession>A0ABY6M1F6</accession>
<dbReference type="RefSeq" id="WP_264434915.1">
    <property type="nucleotide sequence ID" value="NZ_CP081495.1"/>
</dbReference>
<sequence>MKKTFTLIALIISFIFFAQVGIGTTTPESMLHIVSKTPGAIIIEDSSHGQNRILTSDENGKAGWVEPRKTVFGSYPNQNQEKNIRGGNTLYTEAYLELSKGKWLVNIGVEISNTTSLLVSRVPFIVSISDEISKKSNENYKYLGNSDTNRIIPGVIYNPNTALLLTTVTGFFSGPILIEVIEPTAIYLKIENKGSNDIKYNTKANENYFYAIPIN</sequence>
<reference evidence="1" key="1">
    <citation type="submission" date="2021-08" db="EMBL/GenBank/DDBJ databases">
        <title>Flavobacterium sp. strain CC-SYL302.</title>
        <authorList>
            <person name="Lin S.-Y."/>
            <person name="Lee T.-H."/>
            <person name="Young C.-C."/>
        </authorList>
    </citation>
    <scope>NUCLEOTIDE SEQUENCE</scope>
    <source>
        <strain evidence="1">CC-SYL302</strain>
    </source>
</reference>
<keyword evidence="2" id="KW-1185">Reference proteome</keyword>
<name>A0ABY6M1F6_9FLAO</name>
<evidence type="ECO:0000313" key="1">
    <source>
        <dbReference type="EMBL" id="UYW02366.1"/>
    </source>
</evidence>